<organism evidence="2 3">
    <name type="scientific">Streptomyces rimosus subsp. rimosus (strain ATCC 10970 / DSM 40260 / JCM 4667 / NRRL 2234)</name>
    <dbReference type="NCBI Taxonomy" id="1265868"/>
    <lineage>
        <taxon>Bacteria</taxon>
        <taxon>Bacillati</taxon>
        <taxon>Actinomycetota</taxon>
        <taxon>Actinomycetes</taxon>
        <taxon>Kitasatosporales</taxon>
        <taxon>Streptomycetaceae</taxon>
        <taxon>Streptomyces</taxon>
    </lineage>
</organism>
<reference evidence="2" key="2">
    <citation type="submission" date="2020-01" db="EMBL/GenBank/DDBJ databases">
        <authorList>
            <person name="Algora L."/>
            <person name="Schniete J.K."/>
            <person name="MacFadyen A."/>
            <person name="Hoskisson P.A."/>
            <person name="Hunter I.S."/>
            <person name="Herron P.R."/>
        </authorList>
    </citation>
    <scope>NUCLEOTIDE SEQUENCE</scope>
    <source>
        <strain evidence="2">ATCC 10970</strain>
    </source>
</reference>
<sequence>MSGRLVWLKSSYSSTDGGECVEISVAPDAIHVRDSKNPQGPRLDFDVGAWTAFLAYARERPA</sequence>
<accession>L8EYK2</accession>
<evidence type="ECO:0000259" key="1">
    <source>
        <dbReference type="Pfam" id="PF04149"/>
    </source>
</evidence>
<dbReference type="Pfam" id="PF04149">
    <property type="entry name" value="DUF397"/>
    <property type="match status" value="1"/>
</dbReference>
<dbReference type="InterPro" id="IPR007278">
    <property type="entry name" value="DUF397"/>
</dbReference>
<dbReference type="AlphaFoldDB" id="L8EYK2"/>
<reference evidence="2" key="3">
    <citation type="journal article" date="2021" name="bioRxiv">
        <title>Bilateral symmetry of linear streptomycete chromosomes.</title>
        <authorList>
            <person name="Algora-Gallardo L."/>
            <person name="Schniete J.K."/>
            <person name="Mark D.R."/>
            <person name="Hunter I.S."/>
            <person name="Herron P.R."/>
        </authorList>
    </citation>
    <scope>NUCLEOTIDE SEQUENCE</scope>
    <source>
        <strain evidence="2">ATCC 10970</strain>
    </source>
</reference>
<dbReference type="EMBL" id="CP048261">
    <property type="protein sequence ID" value="QST81642.1"/>
    <property type="molecule type" value="Genomic_DNA"/>
</dbReference>
<proteinExistence type="predicted"/>
<feature type="domain" description="DUF397" evidence="1">
    <location>
        <begin position="5"/>
        <end position="58"/>
    </location>
</feature>
<dbReference type="Proteomes" id="UP000011074">
    <property type="component" value="Chromosome"/>
</dbReference>
<evidence type="ECO:0000313" key="3">
    <source>
        <dbReference type="Proteomes" id="UP000011074"/>
    </source>
</evidence>
<gene>
    <name evidence="2" type="ORF">SRIM_017075</name>
</gene>
<reference evidence="2" key="1">
    <citation type="submission" date="2012-12" db="EMBL/GenBank/DDBJ databases">
        <authorList>
            <person name="Pethick F.E."/>
            <person name="MacFadyen A.C."/>
            <person name="Tang Z."/>
            <person name="Sangal V."/>
            <person name="Tze-Tze L."/>
            <person name="Chu J."/>
            <person name="Guo M."/>
            <person name="Kirby R."/>
            <person name="Hoskisson P.A."/>
            <person name="Herron P.R."/>
            <person name="Hunter I.S."/>
        </authorList>
    </citation>
    <scope>NUCLEOTIDE SEQUENCE</scope>
    <source>
        <strain evidence="2">ATCC 10970</strain>
    </source>
</reference>
<name>L8EYK2_STRR1</name>
<evidence type="ECO:0000313" key="2">
    <source>
        <dbReference type="EMBL" id="QST81642.1"/>
    </source>
</evidence>
<protein>
    <submittedName>
        <fullName evidence="2">DUF397 domain-containing protein</fullName>
    </submittedName>
</protein>